<feature type="compositionally biased region" description="Polar residues" evidence="1">
    <location>
        <begin position="19"/>
        <end position="29"/>
    </location>
</feature>
<protein>
    <submittedName>
        <fullName evidence="2">Uncharacterized protein</fullName>
    </submittedName>
</protein>
<reference evidence="2 3" key="1">
    <citation type="submission" date="2018-05" db="EMBL/GenBank/DDBJ databases">
        <title>A metagenomic window into the 2 km-deep terrestrial subsurface aquifer revealed taxonomically and functionally diverse microbial community comprising novel uncultured bacterial lineages.</title>
        <authorList>
            <person name="Kadnikov V.V."/>
            <person name="Mardanov A.V."/>
            <person name="Beletsky A.V."/>
            <person name="Banks D."/>
            <person name="Pimenov N.V."/>
            <person name="Frank Y.A."/>
            <person name="Karnachuk O.V."/>
            <person name="Ravin N.V."/>
        </authorList>
    </citation>
    <scope>NUCLEOTIDE SEQUENCE [LARGE SCALE GENOMIC DNA]</scope>
    <source>
        <strain evidence="2">BY5</strain>
    </source>
</reference>
<dbReference type="AlphaFoldDB" id="A0A367ZR13"/>
<evidence type="ECO:0000313" key="2">
    <source>
        <dbReference type="EMBL" id="RCK80553.1"/>
    </source>
</evidence>
<evidence type="ECO:0000256" key="1">
    <source>
        <dbReference type="SAM" id="MobiDB-lite"/>
    </source>
</evidence>
<dbReference type="EMBL" id="QOQW01000005">
    <property type="protein sequence ID" value="RCK80553.1"/>
    <property type="molecule type" value="Genomic_DNA"/>
</dbReference>
<dbReference type="Proteomes" id="UP000252355">
    <property type="component" value="Unassembled WGS sequence"/>
</dbReference>
<gene>
    <name evidence="2" type="ORF">OZSIB_2866</name>
</gene>
<evidence type="ECO:0000313" key="3">
    <source>
        <dbReference type="Proteomes" id="UP000252355"/>
    </source>
</evidence>
<comment type="caution">
    <text evidence="2">The sequence shown here is derived from an EMBL/GenBank/DDBJ whole genome shotgun (WGS) entry which is preliminary data.</text>
</comment>
<sequence length="42" mass="4927">MNIPKMAGNLLNPWEIARQNRQPNGTGLQNRPWHPFMQGRKQ</sequence>
<name>A0A367ZR13_9BACT</name>
<proteinExistence type="predicted"/>
<organism evidence="2 3">
    <name type="scientific">Candidatus Ozemobacter sibiricus</name>
    <dbReference type="NCBI Taxonomy" id="2268124"/>
    <lineage>
        <taxon>Bacteria</taxon>
        <taxon>Candidatus Ozemobacteria</taxon>
        <taxon>Candidatus Ozemobacterales</taxon>
        <taxon>Candidatus Ozemobacteraceae</taxon>
        <taxon>Candidatus Ozemobacter</taxon>
    </lineage>
</organism>
<accession>A0A367ZR13</accession>
<feature type="region of interest" description="Disordered" evidence="1">
    <location>
        <begin position="17"/>
        <end position="42"/>
    </location>
</feature>